<evidence type="ECO:0000256" key="3">
    <source>
        <dbReference type="ARBA" id="ARBA00004887"/>
    </source>
</evidence>
<dbReference type="FunFam" id="2.40.30.20:FF:000004">
    <property type="entry name" value="Riboflavin synthase, alpha subunit"/>
    <property type="match status" value="1"/>
</dbReference>
<dbReference type="Pfam" id="PF00677">
    <property type="entry name" value="Lum_binding"/>
    <property type="match status" value="2"/>
</dbReference>
<comment type="pathway">
    <text evidence="3">Cofactor biosynthesis; riboflavin biosynthesis; riboflavin from 2-hydroxy-3-oxobutyl phosphate and 5-amino-6-(D-ribitylamino)uracil: step 2/2.</text>
</comment>
<dbReference type="EC" id="2.5.1.9" evidence="5 10"/>
<keyword evidence="14" id="KW-1185">Reference proteome</keyword>
<dbReference type="eggNOG" id="COG0307">
    <property type="taxonomic scope" value="Bacteria"/>
</dbReference>
<evidence type="ECO:0000256" key="4">
    <source>
        <dbReference type="ARBA" id="ARBA00011233"/>
    </source>
</evidence>
<evidence type="ECO:0000256" key="5">
    <source>
        <dbReference type="ARBA" id="ARBA00012827"/>
    </source>
</evidence>
<feature type="repeat" description="Lumazine-binding" evidence="11">
    <location>
        <begin position="1"/>
        <end position="97"/>
    </location>
</feature>
<reference evidence="13 14" key="1">
    <citation type="submission" date="2008-06" db="EMBL/GenBank/DDBJ databases">
        <title>Complete sequence of Chloroherpeton thalassium ATCC 35110.</title>
        <authorList>
            <consortium name="US DOE Joint Genome Institute"/>
            <person name="Lucas S."/>
            <person name="Copeland A."/>
            <person name="Lapidus A."/>
            <person name="Glavina del Rio T."/>
            <person name="Dalin E."/>
            <person name="Tice H."/>
            <person name="Bruce D."/>
            <person name="Goodwin L."/>
            <person name="Pitluck S."/>
            <person name="Schmutz J."/>
            <person name="Larimer F."/>
            <person name="Land M."/>
            <person name="Hauser L."/>
            <person name="Kyrpides N."/>
            <person name="Mikhailova N."/>
            <person name="Liu Z."/>
            <person name="Li T."/>
            <person name="Zhao F."/>
            <person name="Overmann J."/>
            <person name="Bryant D.A."/>
            <person name="Richardson P."/>
        </authorList>
    </citation>
    <scope>NUCLEOTIDE SEQUENCE [LARGE SCALE GENOMIC DNA]</scope>
    <source>
        <strain evidence="14">ATCC 35110 / GB-78</strain>
    </source>
</reference>
<evidence type="ECO:0000313" key="13">
    <source>
        <dbReference type="EMBL" id="ACF14529.1"/>
    </source>
</evidence>
<dbReference type="PROSITE" id="PS51177">
    <property type="entry name" value="LUMAZINE_BIND"/>
    <property type="match status" value="2"/>
</dbReference>
<evidence type="ECO:0000313" key="14">
    <source>
        <dbReference type="Proteomes" id="UP000001208"/>
    </source>
</evidence>
<comment type="catalytic activity">
    <reaction evidence="1">
        <text>2 6,7-dimethyl-8-(1-D-ribityl)lumazine + H(+) = 5-amino-6-(D-ribitylamino)uracil + riboflavin</text>
        <dbReference type="Rhea" id="RHEA:20772"/>
        <dbReference type="ChEBI" id="CHEBI:15378"/>
        <dbReference type="ChEBI" id="CHEBI:15934"/>
        <dbReference type="ChEBI" id="CHEBI:57986"/>
        <dbReference type="ChEBI" id="CHEBI:58201"/>
        <dbReference type="EC" id="2.5.1.9"/>
    </reaction>
</comment>
<evidence type="ECO:0000256" key="1">
    <source>
        <dbReference type="ARBA" id="ARBA00000968"/>
    </source>
</evidence>
<dbReference type="Proteomes" id="UP000001208">
    <property type="component" value="Chromosome"/>
</dbReference>
<dbReference type="InterPro" id="IPR017938">
    <property type="entry name" value="Riboflavin_synthase-like_b-brl"/>
</dbReference>
<dbReference type="InterPro" id="IPR023366">
    <property type="entry name" value="ATP_synth_asu-like_sf"/>
</dbReference>
<dbReference type="PANTHER" id="PTHR21098:SF12">
    <property type="entry name" value="RIBOFLAVIN SYNTHASE"/>
    <property type="match status" value="1"/>
</dbReference>
<dbReference type="PIRSF" id="PIRSF000498">
    <property type="entry name" value="Riboflavin_syn_A"/>
    <property type="match status" value="1"/>
</dbReference>
<gene>
    <name evidence="13" type="ordered locus">Ctha_2077</name>
</gene>
<evidence type="ECO:0000256" key="10">
    <source>
        <dbReference type="NCBIfam" id="TIGR00187"/>
    </source>
</evidence>
<feature type="domain" description="Lumazine-binding" evidence="12">
    <location>
        <begin position="1"/>
        <end position="97"/>
    </location>
</feature>
<evidence type="ECO:0000256" key="8">
    <source>
        <dbReference type="ARBA" id="ARBA00022679"/>
    </source>
</evidence>
<sequence length="221" mass="24129">MFTGIVKDVGKIISVVKRGDGLRFSVKINSPDFADLAIDESVAINGACQTVVAVTGQAFEVDTVEETLKKTTLGSYKIGRRVNLERAIRPIDRMGGHIVQGHVDCVGQILSIEKQSASWKYKIRYESKFNPFIVPIGSIAVDGISLTVAEVSASVFTLAIIPYTFAHTTLAERLPGDAVNLEFDILGKYIAHQLQLNRGSALPYTTPESILTESRLKELGY</sequence>
<dbReference type="NCBIfam" id="NF006767">
    <property type="entry name" value="PRK09289.1"/>
    <property type="match status" value="1"/>
</dbReference>
<dbReference type="GO" id="GO:0004746">
    <property type="term" value="F:riboflavin synthase activity"/>
    <property type="evidence" value="ECO:0007669"/>
    <property type="project" value="UniProtKB-UniRule"/>
</dbReference>
<dbReference type="Gene3D" id="2.40.30.20">
    <property type="match status" value="2"/>
</dbReference>
<dbReference type="PANTHER" id="PTHR21098">
    <property type="entry name" value="RIBOFLAVIN SYNTHASE ALPHA CHAIN"/>
    <property type="match status" value="1"/>
</dbReference>
<dbReference type="NCBIfam" id="TIGR00187">
    <property type="entry name" value="ribE"/>
    <property type="match status" value="1"/>
</dbReference>
<feature type="domain" description="Lumazine-binding" evidence="12">
    <location>
        <begin position="98"/>
        <end position="194"/>
    </location>
</feature>
<dbReference type="OrthoDB" id="9788537at2"/>
<dbReference type="HOGENOM" id="CLU_034388_2_0_10"/>
<keyword evidence="9" id="KW-0677">Repeat</keyword>
<dbReference type="AlphaFoldDB" id="B3QVC9"/>
<dbReference type="InterPro" id="IPR001783">
    <property type="entry name" value="Lumazine-bd"/>
</dbReference>
<dbReference type="EMBL" id="CP001100">
    <property type="protein sequence ID" value="ACF14529.1"/>
    <property type="molecule type" value="Genomic_DNA"/>
</dbReference>
<evidence type="ECO:0000259" key="12">
    <source>
        <dbReference type="PROSITE" id="PS51177"/>
    </source>
</evidence>
<comment type="function">
    <text evidence="2">Catalyzes the dismutation of two molecules of 6,7-dimethyl-8-ribityllumazine, resulting in the formation of riboflavin and 5-amino-6-(D-ribitylamino)uracil.</text>
</comment>
<evidence type="ECO:0000256" key="11">
    <source>
        <dbReference type="PROSITE-ProRule" id="PRU00524"/>
    </source>
</evidence>
<keyword evidence="7" id="KW-0686">Riboflavin biosynthesis</keyword>
<dbReference type="STRING" id="517418.Ctha_2077"/>
<name>B3QVC9_CHLT3</name>
<dbReference type="FunFam" id="2.40.30.20:FF:000003">
    <property type="entry name" value="Riboflavin synthase, alpha subunit"/>
    <property type="match status" value="1"/>
</dbReference>
<dbReference type="GO" id="GO:0009231">
    <property type="term" value="P:riboflavin biosynthetic process"/>
    <property type="evidence" value="ECO:0007669"/>
    <property type="project" value="UniProtKB-KW"/>
</dbReference>
<protein>
    <recommendedName>
        <fullName evidence="6 10">Riboflavin synthase</fullName>
        <ecNumber evidence="5 10">2.5.1.9</ecNumber>
    </recommendedName>
</protein>
<dbReference type="SUPFAM" id="SSF63380">
    <property type="entry name" value="Riboflavin synthase domain-like"/>
    <property type="match status" value="2"/>
</dbReference>
<comment type="subunit">
    <text evidence="4">Homotrimer.</text>
</comment>
<evidence type="ECO:0000256" key="2">
    <source>
        <dbReference type="ARBA" id="ARBA00002803"/>
    </source>
</evidence>
<keyword evidence="8" id="KW-0808">Transferase</keyword>
<dbReference type="RefSeq" id="WP_012500612.1">
    <property type="nucleotide sequence ID" value="NC_011026.1"/>
</dbReference>
<evidence type="ECO:0000256" key="7">
    <source>
        <dbReference type="ARBA" id="ARBA00022619"/>
    </source>
</evidence>
<feature type="repeat" description="Lumazine-binding" evidence="11">
    <location>
        <begin position="98"/>
        <end position="194"/>
    </location>
</feature>
<dbReference type="CDD" id="cd00402">
    <property type="entry name" value="Riboflavin_synthase_like"/>
    <property type="match status" value="1"/>
</dbReference>
<dbReference type="InterPro" id="IPR026017">
    <property type="entry name" value="Lumazine-bd_dom"/>
</dbReference>
<evidence type="ECO:0000256" key="9">
    <source>
        <dbReference type="ARBA" id="ARBA00022737"/>
    </source>
</evidence>
<dbReference type="KEGG" id="cts:Ctha_2077"/>
<proteinExistence type="predicted"/>
<evidence type="ECO:0000256" key="6">
    <source>
        <dbReference type="ARBA" id="ARBA00013950"/>
    </source>
</evidence>
<accession>B3QVC9</accession>
<organism evidence="13 14">
    <name type="scientific">Chloroherpeton thalassium (strain ATCC 35110 / GB-78)</name>
    <dbReference type="NCBI Taxonomy" id="517418"/>
    <lineage>
        <taxon>Bacteria</taxon>
        <taxon>Pseudomonadati</taxon>
        <taxon>Chlorobiota</taxon>
        <taxon>Chlorobiia</taxon>
        <taxon>Chlorobiales</taxon>
        <taxon>Chloroherpetonaceae</taxon>
        <taxon>Chloroherpeton</taxon>
    </lineage>
</organism>